<reference evidence="2 3" key="1">
    <citation type="submission" date="2018-06" db="EMBL/GenBank/DDBJ databases">
        <title>Genomic Encyclopedia of Archaeal and Bacterial Type Strains, Phase II (KMG-II): from individual species to whole genera.</title>
        <authorList>
            <person name="Goeker M."/>
        </authorList>
    </citation>
    <scope>NUCLEOTIDE SEQUENCE [LARGE SCALE GENOMIC DNA]</scope>
    <source>
        <strain evidence="2 3">DSM 27372</strain>
    </source>
</reference>
<evidence type="ECO:0000313" key="3">
    <source>
        <dbReference type="Proteomes" id="UP000248198"/>
    </source>
</evidence>
<dbReference type="InterPro" id="IPR010699">
    <property type="entry name" value="DUF1275"/>
</dbReference>
<feature type="transmembrane region" description="Helical" evidence="1">
    <location>
        <begin position="185"/>
        <end position="207"/>
    </location>
</feature>
<protein>
    <submittedName>
        <fullName evidence="2">Uncharacterized membrane protein YoaK (UPF0700 family)</fullName>
    </submittedName>
</protein>
<dbReference type="Proteomes" id="UP000248198">
    <property type="component" value="Unassembled WGS sequence"/>
</dbReference>
<evidence type="ECO:0000256" key="1">
    <source>
        <dbReference type="SAM" id="Phobius"/>
    </source>
</evidence>
<comment type="caution">
    <text evidence="2">The sequence shown here is derived from an EMBL/GenBank/DDBJ whole genome shotgun (WGS) entry which is preliminary data.</text>
</comment>
<accession>A0A318UD62</accession>
<organism evidence="2 3">
    <name type="scientific">Pedobacter nutrimenti</name>
    <dbReference type="NCBI Taxonomy" id="1241337"/>
    <lineage>
        <taxon>Bacteria</taxon>
        <taxon>Pseudomonadati</taxon>
        <taxon>Bacteroidota</taxon>
        <taxon>Sphingobacteriia</taxon>
        <taxon>Sphingobacteriales</taxon>
        <taxon>Sphingobacteriaceae</taxon>
        <taxon>Pedobacter</taxon>
    </lineage>
</organism>
<dbReference type="AlphaFoldDB" id="A0A318UD62"/>
<feature type="transmembrane region" description="Helical" evidence="1">
    <location>
        <begin position="12"/>
        <end position="34"/>
    </location>
</feature>
<keyword evidence="1" id="KW-0472">Membrane</keyword>
<gene>
    <name evidence="2" type="ORF">B0O44_10715</name>
</gene>
<keyword evidence="1" id="KW-1133">Transmembrane helix</keyword>
<dbReference type="EMBL" id="QKLU01000007">
    <property type="protein sequence ID" value="PYF71400.1"/>
    <property type="molecule type" value="Genomic_DNA"/>
</dbReference>
<feature type="transmembrane region" description="Helical" evidence="1">
    <location>
        <begin position="123"/>
        <end position="142"/>
    </location>
</feature>
<dbReference type="PANTHER" id="PTHR37314">
    <property type="entry name" value="SLR0142 PROTEIN"/>
    <property type="match status" value="1"/>
</dbReference>
<dbReference type="PANTHER" id="PTHR37314:SF4">
    <property type="entry name" value="UPF0700 TRANSMEMBRANE PROTEIN YOAK"/>
    <property type="match status" value="1"/>
</dbReference>
<sequence>MFRHKGKGRTYAHNLKLASILSGVAGIVNITGVLELHTLTTNVTGHFAYFSEELILRNNKMALAYLFYILFFLFGAFVSSLIMELVSKYKPQTSYVIPILIEVFIFLAISTSVFFVPNEYPKFSIILSSALLFAMGLQNALVTRVSQSVVRTTHLTGLFTDLGIELSQLFFYKDRPAKMQLNKSIFLKLAIISCFFLGCIIGGLVYTNFKLQTLLLPVGLLFFALWYDRLLFRYYHLKRKFRNHH</sequence>
<proteinExistence type="predicted"/>
<keyword evidence="3" id="KW-1185">Reference proteome</keyword>
<name>A0A318UD62_9SPHI</name>
<feature type="transmembrane region" description="Helical" evidence="1">
    <location>
        <begin position="95"/>
        <end position="117"/>
    </location>
</feature>
<dbReference type="OrthoDB" id="270162at2"/>
<dbReference type="RefSeq" id="WP_054281029.1">
    <property type="nucleotide sequence ID" value="NZ_QKLU01000007.1"/>
</dbReference>
<evidence type="ECO:0000313" key="2">
    <source>
        <dbReference type="EMBL" id="PYF71400.1"/>
    </source>
</evidence>
<dbReference type="Pfam" id="PF06912">
    <property type="entry name" value="DUF1275"/>
    <property type="match status" value="1"/>
</dbReference>
<feature type="transmembrane region" description="Helical" evidence="1">
    <location>
        <begin position="213"/>
        <end position="232"/>
    </location>
</feature>
<keyword evidence="1" id="KW-0812">Transmembrane</keyword>
<feature type="transmembrane region" description="Helical" evidence="1">
    <location>
        <begin position="62"/>
        <end position="83"/>
    </location>
</feature>